<dbReference type="InterPro" id="IPR038494">
    <property type="entry name" value="IGPD_sf"/>
</dbReference>
<protein>
    <recommendedName>
        <fullName evidence="2 6">Imidazoleglycerol-phosphate dehydratase</fullName>
        <shortName evidence="6">IGPD</shortName>
        <ecNumber evidence="6 7">4.2.1.19</ecNumber>
    </recommendedName>
</protein>
<evidence type="ECO:0000256" key="1">
    <source>
        <dbReference type="ARBA" id="ARBA00005047"/>
    </source>
</evidence>
<dbReference type="SUPFAM" id="SSF54211">
    <property type="entry name" value="Ribosomal protein S5 domain 2-like"/>
    <property type="match status" value="2"/>
</dbReference>
<dbReference type="FunFam" id="3.30.230.40:FF:000003">
    <property type="entry name" value="Imidazoleglycerol-phosphate dehydratase HisB"/>
    <property type="match status" value="1"/>
</dbReference>
<dbReference type="GO" id="GO:0005737">
    <property type="term" value="C:cytoplasm"/>
    <property type="evidence" value="ECO:0007669"/>
    <property type="project" value="UniProtKB-SubCell"/>
</dbReference>
<keyword evidence="6" id="KW-0963">Cytoplasm</keyword>
<comment type="pathway">
    <text evidence="1 6 7">Amino-acid biosynthesis; L-histidine biosynthesis; L-histidine from 5-phospho-alpha-D-ribose 1-diphosphate: step 6/9.</text>
</comment>
<keyword evidence="3 6" id="KW-0028">Amino-acid biosynthesis</keyword>
<dbReference type="InterPro" id="IPR000807">
    <property type="entry name" value="ImidazoleglycerolP_deHydtase"/>
</dbReference>
<keyword evidence="4 6" id="KW-0368">Histidine biosynthesis</keyword>
<evidence type="ECO:0000313" key="8">
    <source>
        <dbReference type="EMBL" id="OCC15381.1"/>
    </source>
</evidence>
<evidence type="ECO:0000256" key="2">
    <source>
        <dbReference type="ARBA" id="ARBA00016664"/>
    </source>
</evidence>
<dbReference type="OrthoDB" id="9790411at2"/>
<dbReference type="Proteomes" id="UP000093080">
    <property type="component" value="Unassembled WGS sequence"/>
</dbReference>
<dbReference type="EMBL" id="MAGO01000005">
    <property type="protein sequence ID" value="OCC15381.1"/>
    <property type="molecule type" value="Genomic_DNA"/>
</dbReference>
<comment type="similarity">
    <text evidence="6 7">Belongs to the imidazoleglycerol-phosphate dehydratase family.</text>
</comment>
<dbReference type="Pfam" id="PF00475">
    <property type="entry name" value="IGPD"/>
    <property type="match status" value="1"/>
</dbReference>
<dbReference type="UniPathway" id="UPA00031">
    <property type="reaction ID" value="UER00011"/>
</dbReference>
<evidence type="ECO:0000256" key="5">
    <source>
        <dbReference type="ARBA" id="ARBA00023239"/>
    </source>
</evidence>
<comment type="catalytic activity">
    <reaction evidence="6 7">
        <text>D-erythro-1-(imidazol-4-yl)glycerol 3-phosphate = 3-(imidazol-4-yl)-2-oxopropyl phosphate + H2O</text>
        <dbReference type="Rhea" id="RHEA:11040"/>
        <dbReference type="ChEBI" id="CHEBI:15377"/>
        <dbReference type="ChEBI" id="CHEBI:57766"/>
        <dbReference type="ChEBI" id="CHEBI:58278"/>
        <dbReference type="EC" id="4.2.1.19"/>
    </reaction>
</comment>
<reference evidence="8 9" key="1">
    <citation type="submission" date="2016-06" db="EMBL/GenBank/DDBJ databases">
        <title>Respiratory ammonification of nitrate coupled to the oxidation of elemental sulfur in deep-sea autotrophic thermophilic bacteria.</title>
        <authorList>
            <person name="Slobodkina G.B."/>
            <person name="Mardanov A.V."/>
            <person name="Ravin N.V."/>
            <person name="Frolova A.A."/>
            <person name="Viryasiv M.B."/>
            <person name="Chernyh N.A."/>
            <person name="Bonch-Osmolovskaya E.A."/>
            <person name="Slobodkin A.I."/>
        </authorList>
    </citation>
    <scope>NUCLEOTIDE SEQUENCE [LARGE SCALE GENOMIC DNA]</scope>
    <source>
        <strain evidence="8 9">S69</strain>
    </source>
</reference>
<dbReference type="PATRIC" id="fig|1156395.6.peg.1143"/>
<dbReference type="NCBIfam" id="NF002114">
    <property type="entry name" value="PRK00951.2-4"/>
    <property type="match status" value="1"/>
</dbReference>
<dbReference type="FunFam" id="3.30.230.40:FF:000001">
    <property type="entry name" value="Imidazoleglycerol-phosphate dehydratase HisB"/>
    <property type="match status" value="1"/>
</dbReference>
<dbReference type="CDD" id="cd07914">
    <property type="entry name" value="IGPD"/>
    <property type="match status" value="1"/>
</dbReference>
<organism evidence="8 9">
    <name type="scientific">Dissulfuribacter thermophilus</name>
    <dbReference type="NCBI Taxonomy" id="1156395"/>
    <lineage>
        <taxon>Bacteria</taxon>
        <taxon>Pseudomonadati</taxon>
        <taxon>Thermodesulfobacteriota</taxon>
        <taxon>Dissulfuribacteria</taxon>
        <taxon>Dissulfuribacterales</taxon>
        <taxon>Dissulfuribacteraceae</taxon>
        <taxon>Dissulfuribacter</taxon>
    </lineage>
</organism>
<evidence type="ECO:0000256" key="3">
    <source>
        <dbReference type="ARBA" id="ARBA00022605"/>
    </source>
</evidence>
<evidence type="ECO:0000313" key="9">
    <source>
        <dbReference type="Proteomes" id="UP000093080"/>
    </source>
</evidence>
<evidence type="ECO:0000256" key="4">
    <source>
        <dbReference type="ARBA" id="ARBA00023102"/>
    </source>
</evidence>
<comment type="caution">
    <text evidence="8">The sequence shown here is derived from an EMBL/GenBank/DDBJ whole genome shotgun (WGS) entry which is preliminary data.</text>
</comment>
<accession>A0A1B9F6I3</accession>
<dbReference type="EC" id="4.2.1.19" evidence="6 7"/>
<dbReference type="HAMAP" id="MF_00076">
    <property type="entry name" value="HisB"/>
    <property type="match status" value="1"/>
</dbReference>
<dbReference type="InterPro" id="IPR020565">
    <property type="entry name" value="ImidazoleglycerP_deHydtase_CS"/>
</dbReference>
<name>A0A1B9F6I3_9BACT</name>
<evidence type="ECO:0000256" key="6">
    <source>
        <dbReference type="HAMAP-Rule" id="MF_00076"/>
    </source>
</evidence>
<dbReference type="InterPro" id="IPR020568">
    <property type="entry name" value="Ribosomal_Su5_D2-typ_SF"/>
</dbReference>
<keyword evidence="9" id="KW-1185">Reference proteome</keyword>
<dbReference type="GO" id="GO:0000105">
    <property type="term" value="P:L-histidine biosynthetic process"/>
    <property type="evidence" value="ECO:0007669"/>
    <property type="project" value="UniProtKB-UniRule"/>
</dbReference>
<dbReference type="PANTHER" id="PTHR23133:SF2">
    <property type="entry name" value="IMIDAZOLEGLYCEROL-PHOSPHATE DEHYDRATASE"/>
    <property type="match status" value="1"/>
</dbReference>
<dbReference type="GO" id="GO:0004424">
    <property type="term" value="F:imidazoleglycerol-phosphate dehydratase activity"/>
    <property type="evidence" value="ECO:0007669"/>
    <property type="project" value="UniProtKB-UniRule"/>
</dbReference>
<dbReference type="NCBIfam" id="NF002111">
    <property type="entry name" value="PRK00951.2-1"/>
    <property type="match status" value="1"/>
</dbReference>
<dbReference type="Gene3D" id="3.30.230.40">
    <property type="entry name" value="Imidazole glycerol phosphate dehydratase, domain 1"/>
    <property type="match status" value="2"/>
</dbReference>
<proteinExistence type="inferred from homology"/>
<dbReference type="RefSeq" id="WP_067617376.1">
    <property type="nucleotide sequence ID" value="NZ_MAGO01000005.1"/>
</dbReference>
<dbReference type="STRING" id="1156395.DBT_1128"/>
<dbReference type="AlphaFoldDB" id="A0A1B9F6I3"/>
<dbReference type="PROSITE" id="PS00954">
    <property type="entry name" value="IGP_DEHYDRATASE_1"/>
    <property type="match status" value="1"/>
</dbReference>
<keyword evidence="5 6" id="KW-0456">Lyase</keyword>
<comment type="subcellular location">
    <subcellularLocation>
        <location evidence="6 7">Cytoplasm</location>
    </subcellularLocation>
</comment>
<evidence type="ECO:0000256" key="7">
    <source>
        <dbReference type="RuleBase" id="RU000599"/>
    </source>
</evidence>
<dbReference type="PROSITE" id="PS00955">
    <property type="entry name" value="IGP_DEHYDRATASE_2"/>
    <property type="match status" value="1"/>
</dbReference>
<dbReference type="PANTHER" id="PTHR23133">
    <property type="entry name" value="IMIDAZOLEGLYCEROL-PHOSPHATE DEHYDRATASE HIS7"/>
    <property type="match status" value="1"/>
</dbReference>
<gene>
    <name evidence="6" type="primary">hisB</name>
    <name evidence="8" type="ORF">DBT_1128</name>
</gene>
<sequence>MERVATIERKTKETHIRAELSLDGQGKNSIETGVGFFDHMLTLFACHGFFDLELSAAGDLHVDYHHTVEDVGIVLGQCFSSALGTRERIRRYGSAWVPMDEALCHVCVDVGGRPYLVFSCSFNTPKIGSFDVELVEEFLRAFSNHLKANIHVNCLYGKNAHHMAEAVFKALGRALDIATQIDERVRGHLSTKGLLSEDSTKKF</sequence>